<dbReference type="AlphaFoldDB" id="A0A927B4A0"/>
<keyword evidence="4" id="KW-1185">Reference proteome</keyword>
<accession>A0A927B4A0</accession>
<dbReference type="InterPro" id="IPR024278">
    <property type="entry name" value="DUF3823_N"/>
</dbReference>
<comment type="caution">
    <text evidence="3">The sequence shown here is derived from an EMBL/GenBank/DDBJ whole genome shotgun (WGS) entry which is preliminary data.</text>
</comment>
<evidence type="ECO:0000259" key="1">
    <source>
        <dbReference type="Pfam" id="PF12866"/>
    </source>
</evidence>
<evidence type="ECO:0000259" key="2">
    <source>
        <dbReference type="Pfam" id="PF18003"/>
    </source>
</evidence>
<feature type="domain" description="DUF3823" evidence="1">
    <location>
        <begin position="30"/>
        <end position="132"/>
    </location>
</feature>
<dbReference type="Gene3D" id="2.60.40.2060">
    <property type="match status" value="1"/>
</dbReference>
<dbReference type="EMBL" id="JACXAA010000007">
    <property type="protein sequence ID" value="MBD2755145.1"/>
    <property type="molecule type" value="Genomic_DNA"/>
</dbReference>
<dbReference type="InterPro" id="IPR041186">
    <property type="entry name" value="DUF3823_C"/>
</dbReference>
<protein>
    <submittedName>
        <fullName evidence="3">DUF3823 domain-containing protein</fullName>
    </submittedName>
</protein>
<evidence type="ECO:0000313" key="4">
    <source>
        <dbReference type="Proteomes" id="UP000653797"/>
    </source>
</evidence>
<dbReference type="Pfam" id="PF18003">
    <property type="entry name" value="DUF3823_C"/>
    <property type="match status" value="1"/>
</dbReference>
<feature type="domain" description="DUF3823" evidence="2">
    <location>
        <begin position="135"/>
        <end position="241"/>
    </location>
</feature>
<name>A0A927B4A0_9BACT</name>
<dbReference type="PROSITE" id="PS51257">
    <property type="entry name" value="PROKAR_LIPOPROTEIN"/>
    <property type="match status" value="1"/>
</dbReference>
<gene>
    <name evidence="3" type="ORF">IC230_19750</name>
</gene>
<proteinExistence type="predicted"/>
<dbReference type="Pfam" id="PF12866">
    <property type="entry name" value="DUF3823"/>
    <property type="match status" value="1"/>
</dbReference>
<reference evidence="3" key="1">
    <citation type="submission" date="2020-09" db="EMBL/GenBank/DDBJ databases">
        <authorList>
            <person name="Kim M.K."/>
        </authorList>
    </citation>
    <scope>NUCLEOTIDE SEQUENCE</scope>
    <source>
        <strain evidence="3">BT704</strain>
    </source>
</reference>
<dbReference type="Proteomes" id="UP000653797">
    <property type="component" value="Unassembled WGS sequence"/>
</dbReference>
<dbReference type="Gene3D" id="2.60.40.1120">
    <property type="entry name" value="Carboxypeptidase-like, regulatory domain"/>
    <property type="match status" value="1"/>
</dbReference>
<sequence length="245" mass="27102">MRYTFIPALLLIMIGLTGCELDNFEPPKSAFEGRIVYKGEPLLMQSANVAVGNNSDFPVFLELWQQAYNNRSSIRIPIKQDGSFSALLFDGEYKLIVPNGQGPFLWKRTEKNTPDSLAISMQGSKTMDIEVTPYYMVRNPQFTVSGRKVSGSVKLEQIITDATNAKTVERVSLYVNKSQFVDAGNSINKADLAGTAIKDVASVSLTTDDIGTLIPSQNYVFVRIGLKITGVEDMIYTPVQKITLQ</sequence>
<dbReference type="RefSeq" id="WP_191040761.1">
    <property type="nucleotide sequence ID" value="NZ_JACXAA010000007.1"/>
</dbReference>
<evidence type="ECO:0000313" key="3">
    <source>
        <dbReference type="EMBL" id="MBD2755145.1"/>
    </source>
</evidence>
<organism evidence="3 4">
    <name type="scientific">Spirosoma validum</name>
    <dbReference type="NCBI Taxonomy" id="2771355"/>
    <lineage>
        <taxon>Bacteria</taxon>
        <taxon>Pseudomonadati</taxon>
        <taxon>Bacteroidota</taxon>
        <taxon>Cytophagia</taxon>
        <taxon>Cytophagales</taxon>
        <taxon>Cytophagaceae</taxon>
        <taxon>Spirosoma</taxon>
    </lineage>
</organism>